<feature type="compositionally biased region" description="Polar residues" evidence="1">
    <location>
        <begin position="22"/>
        <end position="36"/>
    </location>
</feature>
<evidence type="ECO:0000313" key="2">
    <source>
        <dbReference type="EMBL" id="SUB80326.1"/>
    </source>
</evidence>
<evidence type="ECO:0000256" key="1">
    <source>
        <dbReference type="SAM" id="MobiDB-lite"/>
    </source>
</evidence>
<accession>A0AAQ1UHT8</accession>
<organism evidence="2 3">
    <name type="scientific">Segatella buccae</name>
    <dbReference type="NCBI Taxonomy" id="28126"/>
    <lineage>
        <taxon>Bacteria</taxon>
        <taxon>Pseudomonadati</taxon>
        <taxon>Bacteroidota</taxon>
        <taxon>Bacteroidia</taxon>
        <taxon>Bacteroidales</taxon>
        <taxon>Prevotellaceae</taxon>
        <taxon>Segatella</taxon>
    </lineage>
</organism>
<protein>
    <submittedName>
        <fullName evidence="2">Uncharacterized protein</fullName>
    </submittedName>
</protein>
<dbReference type="RefSeq" id="WP_115153793.1">
    <property type="nucleotide sequence ID" value="NZ_CAUUQQ010000006.1"/>
</dbReference>
<sequence length="59" mass="6600">MKIKYIKPETQQLKIKIENHLLNDSSGQAGHSTGEGSDSEEDDQLSKQSVHPSFSAWED</sequence>
<proteinExistence type="predicted"/>
<reference evidence="2 3" key="1">
    <citation type="submission" date="2018-06" db="EMBL/GenBank/DDBJ databases">
        <authorList>
            <consortium name="Pathogen Informatics"/>
            <person name="Doyle S."/>
        </authorList>
    </citation>
    <scope>NUCLEOTIDE SEQUENCE [LARGE SCALE GENOMIC DNA]</scope>
    <source>
        <strain evidence="2 3">NCTC13063</strain>
    </source>
</reference>
<dbReference type="EMBL" id="UGTJ01000001">
    <property type="protein sequence ID" value="SUB80326.1"/>
    <property type="molecule type" value="Genomic_DNA"/>
</dbReference>
<gene>
    <name evidence="2" type="ORF">NCTC13063_01609</name>
</gene>
<dbReference type="Proteomes" id="UP000255283">
    <property type="component" value="Unassembled WGS sequence"/>
</dbReference>
<comment type="caution">
    <text evidence="2">The sequence shown here is derived from an EMBL/GenBank/DDBJ whole genome shotgun (WGS) entry which is preliminary data.</text>
</comment>
<evidence type="ECO:0000313" key="3">
    <source>
        <dbReference type="Proteomes" id="UP000255283"/>
    </source>
</evidence>
<dbReference type="AlphaFoldDB" id="A0AAQ1UHT8"/>
<name>A0AAQ1UHT8_9BACT</name>
<feature type="region of interest" description="Disordered" evidence="1">
    <location>
        <begin position="20"/>
        <end position="59"/>
    </location>
</feature>